<accession>A0A254MXL4</accession>
<dbReference type="Proteomes" id="UP000197446">
    <property type="component" value="Unassembled WGS sequence"/>
</dbReference>
<organism evidence="1 2">
    <name type="scientific">Roseateles puraquae</name>
    <dbReference type="NCBI Taxonomy" id="431059"/>
    <lineage>
        <taxon>Bacteria</taxon>
        <taxon>Pseudomonadati</taxon>
        <taxon>Pseudomonadota</taxon>
        <taxon>Betaproteobacteria</taxon>
        <taxon>Burkholderiales</taxon>
        <taxon>Sphaerotilaceae</taxon>
        <taxon>Roseateles</taxon>
    </lineage>
</organism>
<name>A0A254MXL4_9BURK</name>
<dbReference type="AlphaFoldDB" id="A0A254MXL4"/>
<reference evidence="1 2" key="1">
    <citation type="journal article" date="2007" name="Int. J. Syst. Evol. Microbiol.">
        <title>Description of Pelomonas aquatica sp. nov. and Pelomonas puraquae sp. nov., isolated from industrial and haemodialysis water.</title>
        <authorList>
            <person name="Gomila M."/>
            <person name="Bowien B."/>
            <person name="Falsen E."/>
            <person name="Moore E.R."/>
            <person name="Lalucat J."/>
        </authorList>
    </citation>
    <scope>NUCLEOTIDE SEQUENCE [LARGE SCALE GENOMIC DNA]</scope>
    <source>
        <strain evidence="1 2">CCUG 52769</strain>
    </source>
</reference>
<gene>
    <name evidence="1" type="ORF">CDO81_26965</name>
</gene>
<evidence type="ECO:0000313" key="2">
    <source>
        <dbReference type="Proteomes" id="UP000197446"/>
    </source>
</evidence>
<sequence>MRSRLTLRQLDNACGTHGSGQWSRYLRGMSSPTPEKLAIVEAIVPGTARCYESPMWNFIDPWTMGTLNPRAIYEWLDEPLKSIFCMPVPHHSFFWRTTRNMNAEANVLLETAKRYELPFDVVAGLLGLTHETVIHQDLQSFHSMTDVWADFFKSLGSDPKLDSGIWSALPQTLIEDFSGALEVIVKASGRNSHQTAP</sequence>
<keyword evidence="2" id="KW-1185">Reference proteome</keyword>
<dbReference type="EMBL" id="NISI01000025">
    <property type="protein sequence ID" value="OWQ98085.1"/>
    <property type="molecule type" value="Genomic_DNA"/>
</dbReference>
<protein>
    <submittedName>
        <fullName evidence="1">Uncharacterized protein</fullName>
    </submittedName>
</protein>
<evidence type="ECO:0000313" key="1">
    <source>
        <dbReference type="EMBL" id="OWQ98085.1"/>
    </source>
</evidence>
<dbReference type="RefSeq" id="WP_088486366.1">
    <property type="nucleotide sequence ID" value="NZ_NISI01000025.1"/>
</dbReference>
<proteinExistence type="predicted"/>
<comment type="caution">
    <text evidence="1">The sequence shown here is derived from an EMBL/GenBank/DDBJ whole genome shotgun (WGS) entry which is preliminary data.</text>
</comment>